<evidence type="ECO:0000313" key="7">
    <source>
        <dbReference type="Proteomes" id="UP001526225"/>
    </source>
</evidence>
<dbReference type="Gene3D" id="1.10.290.10">
    <property type="entry name" value="Topoisomerase I, domain 4"/>
    <property type="match status" value="1"/>
</dbReference>
<dbReference type="InterPro" id="IPR013824">
    <property type="entry name" value="Topo_IA_cen_sub1"/>
</dbReference>
<dbReference type="SUPFAM" id="SSF56712">
    <property type="entry name" value="Prokaryotic type I DNA topoisomerase"/>
    <property type="match status" value="1"/>
</dbReference>
<dbReference type="PANTHER" id="PTHR11390:SF21">
    <property type="entry name" value="DNA TOPOISOMERASE 3-ALPHA"/>
    <property type="match status" value="1"/>
</dbReference>
<feature type="domain" description="Toprim" evidence="4">
    <location>
        <begin position="2"/>
        <end position="149"/>
    </location>
</feature>
<dbReference type="RefSeq" id="WP_213409544.1">
    <property type="nucleotide sequence ID" value="NZ_CP074441.1"/>
</dbReference>
<dbReference type="PANTHER" id="PTHR11390">
    <property type="entry name" value="PROKARYOTIC DNA TOPOISOMERASE"/>
    <property type="match status" value="1"/>
</dbReference>
<dbReference type="InterPro" id="IPR023405">
    <property type="entry name" value="Topo_IA_core_domain"/>
</dbReference>
<dbReference type="Pfam" id="PF01751">
    <property type="entry name" value="Toprim"/>
    <property type="match status" value="1"/>
</dbReference>
<dbReference type="InterPro" id="IPR013826">
    <property type="entry name" value="Topo_IA_cen_sub3"/>
</dbReference>
<keyword evidence="1" id="KW-0799">Topoisomerase</keyword>
<dbReference type="Gene3D" id="1.10.460.10">
    <property type="entry name" value="Topoisomerase I, domain 2"/>
    <property type="match status" value="1"/>
</dbReference>
<evidence type="ECO:0000259" key="4">
    <source>
        <dbReference type="PROSITE" id="PS50880"/>
    </source>
</evidence>
<dbReference type="PROSITE" id="PS52039">
    <property type="entry name" value="TOPO_IA_2"/>
    <property type="match status" value="1"/>
</dbReference>
<protein>
    <submittedName>
        <fullName evidence="6">DNA topoisomerase</fullName>
        <ecNumber evidence="6">5.6.2.-</ecNumber>
    </submittedName>
</protein>
<feature type="domain" description="Topo IA-type catalytic" evidence="5">
    <location>
        <begin position="157"/>
        <end position="586"/>
    </location>
</feature>
<dbReference type="InterPro" id="IPR003602">
    <property type="entry name" value="Topo_IA_DNA-bd_dom"/>
</dbReference>
<organism evidence="6 7">
    <name type="scientific">Weissella ceti</name>
    <dbReference type="NCBI Taxonomy" id="759620"/>
    <lineage>
        <taxon>Bacteria</taxon>
        <taxon>Bacillati</taxon>
        <taxon>Bacillota</taxon>
        <taxon>Bacilli</taxon>
        <taxon>Lactobacillales</taxon>
        <taxon>Lactobacillaceae</taxon>
        <taxon>Weissella</taxon>
    </lineage>
</organism>
<gene>
    <name evidence="6" type="ORF">OIT44_03410</name>
</gene>
<dbReference type="GO" id="GO:0016853">
    <property type="term" value="F:isomerase activity"/>
    <property type="evidence" value="ECO:0007669"/>
    <property type="project" value="UniProtKB-KW"/>
</dbReference>
<dbReference type="Gene3D" id="3.40.50.140">
    <property type="match status" value="1"/>
</dbReference>
<keyword evidence="3 6" id="KW-0413">Isomerase</keyword>
<dbReference type="PROSITE" id="PS50880">
    <property type="entry name" value="TOPRIM"/>
    <property type="match status" value="1"/>
</dbReference>
<accession>A0ABT3E3W5</accession>
<dbReference type="Pfam" id="PF01131">
    <property type="entry name" value="Topoisom_bac"/>
    <property type="match status" value="1"/>
</dbReference>
<dbReference type="Gene3D" id="2.70.20.10">
    <property type="entry name" value="Topoisomerase I, domain 3"/>
    <property type="match status" value="1"/>
</dbReference>
<reference evidence="6 7" key="1">
    <citation type="submission" date="2022-10" db="EMBL/GenBank/DDBJ databases">
        <title>Weissella fermenti sp. nov., isolated from fermented cabbage.</title>
        <authorList>
            <person name="Lee J.K."/>
            <person name="Baek J.H."/>
            <person name="Choi D.G."/>
            <person name="Kim J.M."/>
            <person name="Jeon C.O."/>
        </authorList>
    </citation>
    <scope>NUCLEOTIDE SEQUENCE [LARGE SCALE GENOMIC DNA]</scope>
    <source>
        <strain evidence="6 7">KACC 18534</strain>
    </source>
</reference>
<dbReference type="PRINTS" id="PR00417">
    <property type="entry name" value="PRTPISMRASEI"/>
</dbReference>
<dbReference type="InterPro" id="IPR000380">
    <property type="entry name" value="Topo_IA"/>
</dbReference>
<evidence type="ECO:0000259" key="5">
    <source>
        <dbReference type="PROSITE" id="PS52039"/>
    </source>
</evidence>
<evidence type="ECO:0000256" key="1">
    <source>
        <dbReference type="ARBA" id="ARBA00023029"/>
    </source>
</evidence>
<dbReference type="EC" id="5.6.2.-" evidence="6"/>
<dbReference type="SMART" id="SM00437">
    <property type="entry name" value="TOP1Ac"/>
    <property type="match status" value="1"/>
</dbReference>
<keyword evidence="2" id="KW-0238">DNA-binding</keyword>
<dbReference type="SMART" id="SM00493">
    <property type="entry name" value="TOPRIM"/>
    <property type="match status" value="1"/>
</dbReference>
<comment type="caution">
    <text evidence="6">The sequence shown here is derived from an EMBL/GenBank/DDBJ whole genome shotgun (WGS) entry which is preliminary data.</text>
</comment>
<dbReference type="InterPro" id="IPR013825">
    <property type="entry name" value="Topo_IA_cen_sub2"/>
</dbReference>
<keyword evidence="7" id="KW-1185">Reference proteome</keyword>
<evidence type="ECO:0000313" key="6">
    <source>
        <dbReference type="EMBL" id="MCW0953121.1"/>
    </source>
</evidence>
<evidence type="ECO:0000256" key="2">
    <source>
        <dbReference type="ARBA" id="ARBA00023125"/>
    </source>
</evidence>
<dbReference type="InterPro" id="IPR006171">
    <property type="entry name" value="TOPRIM_dom"/>
</dbReference>
<evidence type="ECO:0000256" key="3">
    <source>
        <dbReference type="ARBA" id="ARBA00023235"/>
    </source>
</evidence>
<dbReference type="EMBL" id="JAOZFE010000003">
    <property type="protein sequence ID" value="MCW0953121.1"/>
    <property type="molecule type" value="Genomic_DNA"/>
</dbReference>
<dbReference type="InterPro" id="IPR013497">
    <property type="entry name" value="Topo_IA_cen"/>
</dbReference>
<sequence>MKYLIITEKPSARKNFEKALGGKQGHYLDFDYELTSLRGHVMQLHGPEKQVPKALEEQLASWRLEYLPWDLSQFAWKNTYIKSKNLRTGKIESTKKLLDELKLQAKQVDALVIATDNDPSGEGELLAWEAIQAIGWRGQVLRADFMDESAKSIQKAFHALRDVSDPTQDGDLLMGMARSRWDFASMQLTRIATKGAEQQGYKLLSRQGRLKSAMIYKVYEQEEAIKNYQRVPFYEARYKDNKGNVYTRSTKGLDVIPFRFPNKRAAETDMTSGPYPLVGTPQIVADQEKRQAPPKLLDLSSLSAVLAKEGFKAKDVLATYQKMYEAQIVSYPRTEDRTITTEQFMDLLPMVDQIAGVVGVPTTLLTHRTARKTHIKDEGAHGANRPGEKVPTSLDALQKFGASAARIYQVLAKNFLAMFAEDYVYRQIKANIQEAPMFTSVLNMPVHMNWKLVYQDGDAEKEDQTSDGIGNTANMFVHEGQNPKPQQPTWQWLKTFLEKYDIGTGATRTSTFSDLSSGKNAYFIDTKGKIKLTNEGAISAYLVKGTFIANPSITKRIFDIFKEVGRQETSMAYAQNSIELTIKNDMPVILKNAESLADHFAKPTKRTKKHVPKEKITGMYTPTGKEVSFNAKWGKHTFTANEINDLLSGKEIDIQGKGTKREYTYRGKLTDYTYKGKKTFGFNGDFV</sequence>
<dbReference type="Proteomes" id="UP001526225">
    <property type="component" value="Unassembled WGS sequence"/>
</dbReference>
<proteinExistence type="predicted"/>
<name>A0ABT3E3W5_9LACO</name>